<keyword evidence="9" id="KW-1185">Reference proteome</keyword>
<organism evidence="8 9">
    <name type="scientific">Bifidobacterium santillanense</name>
    <dbReference type="NCBI Taxonomy" id="2809028"/>
    <lineage>
        <taxon>Bacteria</taxon>
        <taxon>Bacillati</taxon>
        <taxon>Actinomycetota</taxon>
        <taxon>Actinomycetes</taxon>
        <taxon>Bifidobacteriales</taxon>
        <taxon>Bifidobacteriaceae</taxon>
        <taxon>Bifidobacterium</taxon>
    </lineage>
</organism>
<evidence type="ECO:0000256" key="2">
    <source>
        <dbReference type="ARBA" id="ARBA00022692"/>
    </source>
</evidence>
<evidence type="ECO:0000259" key="7">
    <source>
        <dbReference type="PROSITE" id="PS50850"/>
    </source>
</evidence>
<sequence>MLNPYVRPGIDDRPDYDKALSPEDKSAVSRLAADPHRLPPEASADQPGAQAARLAADGTASVAAAAAVDAAVPDYASSFLDMRDPMVSADGQRPSAIDVSRLKWGFAVGAALTTAPWIALNMVAIPNQIALAAGVKTGVAFGWGDARGGLGAVGAASTPLGLAVALAVVVALGAIASMFLTPLVSALSDRTRVPIGRRTPYLVGGGVLSALIALALGSVVNVIGIAVFWIALQFAYAMLVAPLSAALSERVPDKFRDVIERWHAVGVLAGQAAGGVIGGLSIAFGAFDPFLCAAVLFALSGVATVLVWPREPSSVEQPHVRFDWGSVFATFRSLPRDDGHKPFRRLFWSRTFMTAAVGMTAAYLWYVVRFSVYGTSPVFTSAPLTLPAGVLIAMLALASFAGALLASYSAGAITDKLEEGFGPWWRGSRAAVISTCVLYMIGLLAGLAIVSVGGERSLMIFSFIAGFASGLYDVLVQPMVVDALPDPRAAGRDLGVYALAKPLGLTIGVAAGAGAIALAGGIVDSAPLVFVGIFPAAIVCVALAALFLRK</sequence>
<proteinExistence type="predicted"/>
<dbReference type="Pfam" id="PF07690">
    <property type="entry name" value="MFS_1"/>
    <property type="match status" value="1"/>
</dbReference>
<keyword evidence="3 6" id="KW-1133">Transmembrane helix</keyword>
<accession>A0ABS5UQ99</accession>
<dbReference type="InterPro" id="IPR020846">
    <property type="entry name" value="MFS_dom"/>
</dbReference>
<feature type="transmembrane region" description="Helical" evidence="6">
    <location>
        <begin position="502"/>
        <end position="522"/>
    </location>
</feature>
<name>A0ABS5UQ99_9BIFI</name>
<feature type="transmembrane region" description="Helical" evidence="6">
    <location>
        <begin position="160"/>
        <end position="187"/>
    </location>
</feature>
<feature type="transmembrane region" description="Helical" evidence="6">
    <location>
        <begin position="458"/>
        <end position="481"/>
    </location>
</feature>
<feature type="transmembrane region" description="Helical" evidence="6">
    <location>
        <begin position="222"/>
        <end position="241"/>
    </location>
</feature>
<protein>
    <submittedName>
        <fullName evidence="8">MFS transporter</fullName>
    </submittedName>
</protein>
<keyword evidence="4 6" id="KW-0472">Membrane</keyword>
<evidence type="ECO:0000256" key="4">
    <source>
        <dbReference type="ARBA" id="ARBA00023136"/>
    </source>
</evidence>
<feature type="transmembrane region" description="Helical" evidence="6">
    <location>
        <begin position="262"/>
        <end position="284"/>
    </location>
</feature>
<feature type="transmembrane region" description="Helical" evidence="6">
    <location>
        <begin position="199"/>
        <end position="216"/>
    </location>
</feature>
<comment type="subcellular location">
    <subcellularLocation>
        <location evidence="1">Cell membrane</location>
        <topology evidence="1">Multi-pass membrane protein</topology>
    </subcellularLocation>
</comment>
<comment type="caution">
    <text evidence="8">The sequence shown here is derived from an EMBL/GenBank/DDBJ whole genome shotgun (WGS) entry which is preliminary data.</text>
</comment>
<feature type="compositionally biased region" description="Basic and acidic residues" evidence="5">
    <location>
        <begin position="9"/>
        <end position="30"/>
    </location>
</feature>
<evidence type="ECO:0000256" key="6">
    <source>
        <dbReference type="SAM" id="Phobius"/>
    </source>
</evidence>
<evidence type="ECO:0000313" key="8">
    <source>
        <dbReference type="EMBL" id="MBT1173121.1"/>
    </source>
</evidence>
<dbReference type="PROSITE" id="PS50850">
    <property type="entry name" value="MFS"/>
    <property type="match status" value="1"/>
</dbReference>
<gene>
    <name evidence="8" type="ORF">JS528_07110</name>
</gene>
<dbReference type="Proteomes" id="UP000773064">
    <property type="component" value="Unassembled WGS sequence"/>
</dbReference>
<dbReference type="PANTHER" id="PTHR23528:SF1">
    <property type="entry name" value="MAJOR FACILITATOR SUPERFAMILY (MFS) PROFILE DOMAIN-CONTAINING PROTEIN"/>
    <property type="match status" value="1"/>
</dbReference>
<evidence type="ECO:0000256" key="3">
    <source>
        <dbReference type="ARBA" id="ARBA00022989"/>
    </source>
</evidence>
<dbReference type="EMBL" id="JAFEJS010000006">
    <property type="protein sequence ID" value="MBT1173121.1"/>
    <property type="molecule type" value="Genomic_DNA"/>
</dbReference>
<reference evidence="8 9" key="1">
    <citation type="journal article" date="2021" name="Environ. Microbiol.">
        <title>Genetic insights into the dark matter of the mammalian gut microbiota through targeted genome reconstruction.</title>
        <authorList>
            <person name="Lugli G.A."/>
            <person name="Alessandri G."/>
            <person name="Milani C."/>
            <person name="Viappiani A."/>
            <person name="Fontana F."/>
            <person name="Tarracchini C."/>
            <person name="Mancabelli L."/>
            <person name="Argentini C."/>
            <person name="Ruiz L."/>
            <person name="Margolles A."/>
            <person name="van Sinderen D."/>
            <person name="Turroni F."/>
            <person name="Ventura M."/>
        </authorList>
    </citation>
    <scope>NUCLEOTIDE SEQUENCE [LARGE SCALE GENOMIC DNA]</scope>
    <source>
        <strain evidence="8 9">MA2</strain>
    </source>
</reference>
<feature type="domain" description="Major facilitator superfamily (MFS) profile" evidence="7">
    <location>
        <begin position="122"/>
        <end position="550"/>
    </location>
</feature>
<dbReference type="RefSeq" id="WP_214358384.1">
    <property type="nucleotide sequence ID" value="NZ_JAFEJS010000006.1"/>
</dbReference>
<evidence type="ECO:0000256" key="5">
    <source>
        <dbReference type="SAM" id="MobiDB-lite"/>
    </source>
</evidence>
<evidence type="ECO:0000313" key="9">
    <source>
        <dbReference type="Proteomes" id="UP000773064"/>
    </source>
</evidence>
<dbReference type="InterPro" id="IPR011701">
    <property type="entry name" value="MFS"/>
</dbReference>
<feature type="transmembrane region" description="Helical" evidence="6">
    <location>
        <begin position="386"/>
        <end position="409"/>
    </location>
</feature>
<keyword evidence="2 6" id="KW-0812">Transmembrane</keyword>
<feature type="transmembrane region" description="Helical" evidence="6">
    <location>
        <begin position="346"/>
        <end position="366"/>
    </location>
</feature>
<dbReference type="PANTHER" id="PTHR23528">
    <property type="match status" value="1"/>
</dbReference>
<feature type="transmembrane region" description="Helical" evidence="6">
    <location>
        <begin position="290"/>
        <end position="308"/>
    </location>
</feature>
<dbReference type="InterPro" id="IPR036259">
    <property type="entry name" value="MFS_trans_sf"/>
</dbReference>
<dbReference type="SUPFAM" id="SSF103473">
    <property type="entry name" value="MFS general substrate transporter"/>
    <property type="match status" value="1"/>
</dbReference>
<feature type="transmembrane region" description="Helical" evidence="6">
    <location>
        <begin position="430"/>
        <end position="452"/>
    </location>
</feature>
<feature type="region of interest" description="Disordered" evidence="5">
    <location>
        <begin position="1"/>
        <end position="30"/>
    </location>
</feature>
<feature type="transmembrane region" description="Helical" evidence="6">
    <location>
        <begin position="528"/>
        <end position="548"/>
    </location>
</feature>
<evidence type="ECO:0000256" key="1">
    <source>
        <dbReference type="ARBA" id="ARBA00004651"/>
    </source>
</evidence>
<dbReference type="Gene3D" id="1.20.1250.20">
    <property type="entry name" value="MFS general substrate transporter like domains"/>
    <property type="match status" value="1"/>
</dbReference>
<feature type="transmembrane region" description="Helical" evidence="6">
    <location>
        <begin position="102"/>
        <end position="120"/>
    </location>
</feature>